<dbReference type="AlphaFoldDB" id="A0A0E0DUL3"/>
<dbReference type="InterPro" id="IPR023214">
    <property type="entry name" value="HAD_sf"/>
</dbReference>
<keyword evidence="2" id="KW-1185">Reference proteome</keyword>
<name>A0A0E0DUL3_9ORYZ</name>
<evidence type="ECO:0000313" key="2">
    <source>
        <dbReference type="Proteomes" id="UP000008021"/>
    </source>
</evidence>
<dbReference type="EnsemblPlants" id="OMERI05G22470.1">
    <property type="protein sequence ID" value="OMERI05G22470.1"/>
    <property type="gene ID" value="OMERI05G22470"/>
</dbReference>
<dbReference type="Gramene" id="OMERI05G22470.1">
    <property type="protein sequence ID" value="OMERI05G22470.1"/>
    <property type="gene ID" value="OMERI05G22470"/>
</dbReference>
<reference evidence="1" key="1">
    <citation type="submission" date="2015-04" db="UniProtKB">
        <authorList>
            <consortium name="EnsemblPlants"/>
        </authorList>
    </citation>
    <scope>IDENTIFICATION</scope>
</reference>
<evidence type="ECO:0000313" key="1">
    <source>
        <dbReference type="EnsemblPlants" id="OMERI05G22470.1"/>
    </source>
</evidence>
<dbReference type="Gene3D" id="3.40.50.1000">
    <property type="entry name" value="HAD superfamily/HAD-like"/>
    <property type="match status" value="1"/>
</dbReference>
<dbReference type="Gene3D" id="1.20.1110.10">
    <property type="entry name" value="Calcium-transporting ATPase, transmembrane domain"/>
    <property type="match status" value="1"/>
</dbReference>
<proteinExistence type="predicted"/>
<dbReference type="Proteomes" id="UP000008021">
    <property type="component" value="Chromosome 5"/>
</dbReference>
<accession>A0A0E0DUL3</accession>
<reference evidence="1" key="2">
    <citation type="submission" date="2018-05" db="EMBL/GenBank/DDBJ databases">
        <title>OmerRS3 (Oryza meridionalis Reference Sequence Version 3).</title>
        <authorList>
            <person name="Zhang J."/>
            <person name="Kudrna D."/>
            <person name="Lee S."/>
            <person name="Talag J."/>
            <person name="Welchert J."/>
            <person name="Wing R.A."/>
        </authorList>
    </citation>
    <scope>NUCLEOTIDE SEQUENCE [LARGE SCALE GENOMIC DNA]</scope>
    <source>
        <strain evidence="1">cv. OR44</strain>
    </source>
</reference>
<dbReference type="STRING" id="40149.A0A0E0DUL3"/>
<organism evidence="1">
    <name type="scientific">Oryza meridionalis</name>
    <dbReference type="NCBI Taxonomy" id="40149"/>
    <lineage>
        <taxon>Eukaryota</taxon>
        <taxon>Viridiplantae</taxon>
        <taxon>Streptophyta</taxon>
        <taxon>Embryophyta</taxon>
        <taxon>Tracheophyta</taxon>
        <taxon>Spermatophyta</taxon>
        <taxon>Magnoliopsida</taxon>
        <taxon>Liliopsida</taxon>
        <taxon>Poales</taxon>
        <taxon>Poaceae</taxon>
        <taxon>BOP clade</taxon>
        <taxon>Oryzoideae</taxon>
        <taxon>Oryzeae</taxon>
        <taxon>Oryzinae</taxon>
        <taxon>Oryza</taxon>
    </lineage>
</organism>
<protein>
    <submittedName>
        <fullName evidence="1">Uncharacterized protein</fullName>
    </submittedName>
</protein>
<dbReference type="HOGENOM" id="CLU_043218_0_0_1"/>
<sequence length="493" mass="54892">MKPMKIIPMWKLDELDYEDWANQKQREEDQLAFPEEDLEQKPLFVFTRDELFRCKDDPILVIDLSKGLTRCKLRAYCNRLLRAVSRYCTRYTAGNKIILPSHHVLSCVRVSVKVKQSKQSIFLALDLSNLYCIGVLVNGVFYEPQKKGHGYEKSEGPFPPHPLPTETALRLPETSTAAGPAAQQLFGGVDRRAPSASALLLFPTKASQLQRLEEQLRRLSGNLSMAALAMRHYIDDAIARTRTWASLARAAGTSPSLFHLRRPGPIATALGFHPPDKDIMKHHLERGAGDGMDSKLDESSELLLLDSTPSKFISNELIVCVHYLIWTLKFGLNSDGHSVKSVTAHVAPPRLICMFMPPQIEGTIDGTSDLSSYKVQLLEKLMSNALSKKVSNRPLTWLVDDNFSTIVAAVGEGRSIYNNMKAFIRSLAFMQGLQLCASLSYGYKHGDGRTLVSYCSQTGASALLGTTSQLRLSLLELDFTFDDPCLQDIKGSQ</sequence>